<accession>K9THV3</accession>
<dbReference type="EMBL" id="CP003607">
    <property type="protein sequence ID" value="AFY81706.1"/>
    <property type="molecule type" value="Genomic_DNA"/>
</dbReference>
<organism evidence="1 2">
    <name type="scientific">Oscillatoria acuminata PCC 6304</name>
    <dbReference type="NCBI Taxonomy" id="56110"/>
    <lineage>
        <taxon>Bacteria</taxon>
        <taxon>Bacillati</taxon>
        <taxon>Cyanobacteriota</taxon>
        <taxon>Cyanophyceae</taxon>
        <taxon>Oscillatoriophycideae</taxon>
        <taxon>Oscillatoriales</taxon>
        <taxon>Oscillatoriaceae</taxon>
        <taxon>Oscillatoria</taxon>
    </lineage>
</organism>
<proteinExistence type="predicted"/>
<dbReference type="HOGENOM" id="CLU_2918185_0_0_3"/>
<dbReference type="AlphaFoldDB" id="K9THV3"/>
<name>K9THV3_9CYAN</name>
<dbReference type="InParanoid" id="K9THV3"/>
<evidence type="ECO:0000313" key="1">
    <source>
        <dbReference type="EMBL" id="AFY81706.1"/>
    </source>
</evidence>
<protein>
    <submittedName>
        <fullName evidence="1">Uncharacterized protein</fullName>
    </submittedName>
</protein>
<reference evidence="1 2" key="1">
    <citation type="submission" date="2012-06" db="EMBL/GenBank/DDBJ databases">
        <title>Finished chromosome of genome of Oscillatoria acuminata PCC 6304.</title>
        <authorList>
            <consortium name="US DOE Joint Genome Institute"/>
            <person name="Gugger M."/>
            <person name="Coursin T."/>
            <person name="Rippka R."/>
            <person name="Tandeau De Marsac N."/>
            <person name="Huntemann M."/>
            <person name="Wei C.-L."/>
            <person name="Han J."/>
            <person name="Detter J.C."/>
            <person name="Han C."/>
            <person name="Tapia R."/>
            <person name="Davenport K."/>
            <person name="Daligault H."/>
            <person name="Erkkila T."/>
            <person name="Gu W."/>
            <person name="Munk A.C.C."/>
            <person name="Teshima H."/>
            <person name="Xu Y."/>
            <person name="Chain P."/>
            <person name="Chen A."/>
            <person name="Krypides N."/>
            <person name="Mavromatis K."/>
            <person name="Markowitz V."/>
            <person name="Szeto E."/>
            <person name="Ivanova N."/>
            <person name="Mikhailova N."/>
            <person name="Ovchinnikova G."/>
            <person name="Pagani I."/>
            <person name="Pati A."/>
            <person name="Goodwin L."/>
            <person name="Peters L."/>
            <person name="Pitluck S."/>
            <person name="Woyke T."/>
            <person name="Kerfeld C."/>
        </authorList>
    </citation>
    <scope>NUCLEOTIDE SEQUENCE [LARGE SCALE GENOMIC DNA]</scope>
    <source>
        <strain evidence="1 2">PCC 6304</strain>
    </source>
</reference>
<dbReference type="KEGG" id="oac:Oscil6304_2038"/>
<dbReference type="Proteomes" id="UP000010367">
    <property type="component" value="Chromosome"/>
</dbReference>
<evidence type="ECO:0000313" key="2">
    <source>
        <dbReference type="Proteomes" id="UP000010367"/>
    </source>
</evidence>
<keyword evidence="2" id="KW-1185">Reference proteome</keyword>
<gene>
    <name evidence="1" type="ORF">Oscil6304_2038</name>
</gene>
<sequence length="61" mass="6914">MNVYYGRGFETPPSGSPFPLREGGWGVRSLEQIEMLPYNLRIVLKKPNLFLLEITLSSPGF</sequence>